<accession>X6MLW4</accession>
<name>X6MLW4_RETFI</name>
<evidence type="ECO:0000313" key="2">
    <source>
        <dbReference type="Proteomes" id="UP000023152"/>
    </source>
</evidence>
<dbReference type="SMART" id="SM00710">
    <property type="entry name" value="PbH1"/>
    <property type="match status" value="7"/>
</dbReference>
<gene>
    <name evidence="1" type="ORF">RFI_22372</name>
</gene>
<dbReference type="Proteomes" id="UP000023152">
    <property type="component" value="Unassembled WGS sequence"/>
</dbReference>
<evidence type="ECO:0000313" key="1">
    <source>
        <dbReference type="EMBL" id="ETO14998.1"/>
    </source>
</evidence>
<dbReference type="EMBL" id="ASPP01019567">
    <property type="protein sequence ID" value="ETO14998.1"/>
    <property type="molecule type" value="Genomic_DNA"/>
</dbReference>
<keyword evidence="2" id="KW-1185">Reference proteome</keyword>
<dbReference type="InterPro" id="IPR006626">
    <property type="entry name" value="PbH1"/>
</dbReference>
<dbReference type="InterPro" id="IPR011050">
    <property type="entry name" value="Pectin_lyase_fold/virulence"/>
</dbReference>
<dbReference type="SUPFAM" id="SSF51126">
    <property type="entry name" value="Pectin lyase-like"/>
    <property type="match status" value="2"/>
</dbReference>
<organism evidence="1 2">
    <name type="scientific">Reticulomyxa filosa</name>
    <dbReference type="NCBI Taxonomy" id="46433"/>
    <lineage>
        <taxon>Eukaryota</taxon>
        <taxon>Sar</taxon>
        <taxon>Rhizaria</taxon>
        <taxon>Retaria</taxon>
        <taxon>Foraminifera</taxon>
        <taxon>Monothalamids</taxon>
        <taxon>Reticulomyxidae</taxon>
        <taxon>Reticulomyxa</taxon>
    </lineage>
</organism>
<protein>
    <submittedName>
        <fullName evidence="1">Adhesin-like protein</fullName>
    </submittedName>
</protein>
<comment type="caution">
    <text evidence="1">The sequence shown here is derived from an EMBL/GenBank/DDBJ whole genome shotgun (WGS) entry which is preliminary data.</text>
</comment>
<dbReference type="PANTHER" id="PTHR11319">
    <property type="entry name" value="G PROTEIN-COUPLED RECEPTOR-RELATED"/>
    <property type="match status" value="1"/>
</dbReference>
<dbReference type="PANTHER" id="PTHR11319:SF35">
    <property type="entry name" value="OUTER MEMBRANE PROTEIN PMPC-RELATED"/>
    <property type="match status" value="1"/>
</dbReference>
<reference evidence="1 2" key="1">
    <citation type="journal article" date="2013" name="Curr. Biol.">
        <title>The Genome of the Foraminiferan Reticulomyxa filosa.</title>
        <authorList>
            <person name="Glockner G."/>
            <person name="Hulsmann N."/>
            <person name="Schleicher M."/>
            <person name="Noegel A.A."/>
            <person name="Eichinger L."/>
            <person name="Gallinger C."/>
            <person name="Pawlowski J."/>
            <person name="Sierra R."/>
            <person name="Euteneuer U."/>
            <person name="Pillet L."/>
            <person name="Moustafa A."/>
            <person name="Platzer M."/>
            <person name="Groth M."/>
            <person name="Szafranski K."/>
            <person name="Schliwa M."/>
        </authorList>
    </citation>
    <scope>NUCLEOTIDE SEQUENCE [LARGE SCALE GENOMIC DNA]</scope>
</reference>
<proteinExistence type="predicted"/>
<sequence length="1776" mass="195508">MRYGFISFVLDNCTFEVNAPIIYHKFNSYSAVTWNISNSVVEKSTWEKLALIEFENTNKSYGFDGRLSEDHNSVKIIHSTFESNTVEEGIIRSSCLGVYVINSHFNSNDGNYGTGLYVMDADLKVSQTTFTKNIGQKFGAIAVLSSQCGNTSAMPSVDIDNCDFTGNGNGDILYGGGVTAACVKLDITQSTFSQNYVASRGGAILAHHSCIGKIAVSLFICVHVCICILQCGYTYNSLKKKTNVTIKGNNLENNKAEVGAGIALSALIAGCINNITANSFDQNSALLTGGGVHILPAWIQLNDEDLKFDSNWFNTTAKTQWQILLSNNTFLENVAVEYGAGVSISPDWASTTVEQDQPQPEMFNINIDRAIFDRNEIYQTLEDNQHGGAGIAWMLTNGSQALVKVSNSRFSSNVAPSQGTGIWTTCYSCITDATIPEYTRMNQLYWDNSSSSCSICQQSAFDTTGAKLQVSGTLFTGGHASIGAAISGNCIGTLQIDSKSQFASNIAQLFGGAVYIRGSDQLILNDVEMEDNKVNHHGKGGAIYAACLQSINWNKVHTAGSDAESGGALFVTALERDLSINGSNFTQNNALLAGGAICYFVTGKKLSSERHLQPTKKKKKKKMKFYFFFVKVSHNYFLNNTGILGGAVYIGVYEEIFFMLTPENLKNRNATLDYNSNPKRQGTEIKGFGQTSSFEYSNLTLGANVNISRAMLAIQALDDLSWKKVHSWTPSDVELLNKQSSVLGNANNITSFPMVVFIQNPDPDKAYISLQNGMQLTLYVNGSRWLDSMQNTTHNVTIVYDMIGFVTNEGNAQSNNSMAVVVDMSDCLFVKNTADAVGGAVFLDDPYKVISLSSHDRMIYQQNSASVGGAFAHLAYYLQQKTKRSDPLNLDNVEDFMADCNFTDNAAVTGGAIAMQQANLTIVNSHFDQDQSSSAGGAFYGASGHIKINHNSMKDCMSDVDGGGGYFQYAIVDITSSKFLRNRAEKGSGGAVYWSRWVDLILKGQYLHTDSSQSNLAGSIDDCSFQFNHALISGGAVFLDTDYLWGILGTVQSRLAYYMSNDESNSIDNSYDYSIQHRSGFRHLLDTSTIIDETLTTSAENIFTTEDIFTTSTEIPTTSTEEISTTSTEGHPLQLFIPTFSHLSDVNWTLKGNTLNINSADYPPSKWNNTGCIDDKNESCLTFSIYDSFGDGLNYGQTSWKIDWKGQVFKSQSSGTYLFNETLTFCQPSLYIGTTRTVTLALSIVDSNSFNFLSAFQYKLIPAFDYRLNSTLIFSNINPGVTNNELCIKSGQYCSKDGTAAIYASLAVQCIWYLVGLKKIDFNSSDWETFWILSDSEKSQVQQDAITFLKNSCNDYLPSDFWQNRPGSKVPGLQDSLNFNSKYTKYVYPTYVYNTTFYSMSTTHAKYAWRNLWADPDLSICQFYYKDTDLLGSLCDTVFNPQTYTLPKPALCQNELCYKGGCFAKDSSIVYSSQFGQLQHVGVVSSPYTQIESGATFYQISNLKFYVLGDDSQSVCYNQSSANALNTSAIYNKGVFVFTTHVCNQMPLLTALQDKGARAVILAQDVSQPYIATSAPTTSTTPVVKPPKVLIHFNAYALSLFKPEYLLRVNFTLYGVNISEANAHEDDIVNSFKRVIQTGITIGKIKSVSDDSIVTGLVDSTNNTAIYRSLSDHIYQQIFAVALTSDLKKSLPFLKQTLVNGVANFTKYPTLSPTFAPTSTPTMSPTTAKLYLPVRVVRGSQVKTFADTVYLMSKSEYYLTHHPSSLVLFFFFLRMG</sequence>